<dbReference type="InterPro" id="IPR015890">
    <property type="entry name" value="Chorismate_C"/>
</dbReference>
<dbReference type="EC" id="2.6.1.85" evidence="2"/>
<dbReference type="GO" id="GO:0000162">
    <property type="term" value="P:L-tryptophan biosynthetic process"/>
    <property type="evidence" value="ECO:0007669"/>
    <property type="project" value="TreeGrafter"/>
</dbReference>
<dbReference type="AlphaFoldDB" id="A0A559IK87"/>
<dbReference type="NCBIfam" id="TIGR00553">
    <property type="entry name" value="pabB"/>
    <property type="match status" value="1"/>
</dbReference>
<dbReference type="Pfam" id="PF00425">
    <property type="entry name" value="Chorismate_bind"/>
    <property type="match status" value="1"/>
</dbReference>
<dbReference type="GO" id="GO:0046820">
    <property type="term" value="F:4-amino-4-deoxychorismate synthase activity"/>
    <property type="evidence" value="ECO:0007669"/>
    <property type="project" value="UniProtKB-EC"/>
</dbReference>
<evidence type="ECO:0000313" key="3">
    <source>
        <dbReference type="Proteomes" id="UP000318102"/>
    </source>
</evidence>
<dbReference type="Proteomes" id="UP000318102">
    <property type="component" value="Unassembled WGS sequence"/>
</dbReference>
<sequence>MEMEHVPYIVMDFDQETLVFERPLQVLQTKRIEEVEAVFEQVQTAMKQEKYVVGYVSYESAPAFHAHYKVKSTNSDFPLLWFGIYDKPTAVKSHQQLPYQVSEWKPSTDYGKYEDGIKQIHNAIASGDTYQVNYTIRFHSEFEGDDRSYYEHLKAAQKGNYSAYLNLGRYRILSVSPELFFRWDGETIVTKPMKGTAPRGIGMADEQQKEELAASEKNRAENLMIVDLLRNDISKVAAVGSVKVPKLFEIEPYPTVYQMTSTVEAKTKPNTTLFELFSAMFPCGSITGAPKISTMGIIDSLEDEPRHIYCGAIGMITPDQQALFNVAIRTVLIDKETKQAVYGVGGGITWDSTVADEYEEVMAKSKVLSYRAE</sequence>
<keyword evidence="2" id="KW-0032">Aminotransferase</keyword>
<dbReference type="InterPro" id="IPR005802">
    <property type="entry name" value="ADC_synth_comp_1"/>
</dbReference>
<reference evidence="2 3" key="1">
    <citation type="submission" date="2019-07" db="EMBL/GenBank/DDBJ databases">
        <authorList>
            <person name="Kim J."/>
        </authorList>
    </citation>
    <scope>NUCLEOTIDE SEQUENCE [LARGE SCALE GENOMIC DNA]</scope>
    <source>
        <strain evidence="2 3">N4</strain>
    </source>
</reference>
<accession>A0A559IK87</accession>
<feature type="domain" description="Chorismate-utilising enzyme C-terminal" evidence="1">
    <location>
        <begin position="112"/>
        <end position="364"/>
    </location>
</feature>
<dbReference type="PANTHER" id="PTHR11236:SF50">
    <property type="entry name" value="AMINODEOXYCHORISMATE SYNTHASE COMPONENT 1"/>
    <property type="match status" value="1"/>
</dbReference>
<dbReference type="Gene3D" id="3.60.120.10">
    <property type="entry name" value="Anthranilate synthase"/>
    <property type="match status" value="1"/>
</dbReference>
<dbReference type="InterPro" id="IPR019999">
    <property type="entry name" value="Anth_synth_I-like"/>
</dbReference>
<keyword evidence="3" id="KW-1185">Reference proteome</keyword>
<dbReference type="InterPro" id="IPR005801">
    <property type="entry name" value="ADC_synthase"/>
</dbReference>
<organism evidence="2 3">
    <name type="scientific">Paenibacillus agilis</name>
    <dbReference type="NCBI Taxonomy" id="3020863"/>
    <lineage>
        <taxon>Bacteria</taxon>
        <taxon>Bacillati</taxon>
        <taxon>Bacillota</taxon>
        <taxon>Bacilli</taxon>
        <taxon>Bacillales</taxon>
        <taxon>Paenibacillaceae</taxon>
        <taxon>Paenibacillus</taxon>
    </lineage>
</organism>
<name>A0A559IK87_9BACL</name>
<keyword evidence="2" id="KW-0808">Transferase</keyword>
<comment type="caution">
    <text evidence="2">The sequence shown here is derived from an EMBL/GenBank/DDBJ whole genome shotgun (WGS) entry which is preliminary data.</text>
</comment>
<dbReference type="PANTHER" id="PTHR11236">
    <property type="entry name" value="AMINOBENZOATE/ANTHRANILATE SYNTHASE"/>
    <property type="match status" value="1"/>
</dbReference>
<dbReference type="EMBL" id="VNJK01000003">
    <property type="protein sequence ID" value="TVX88037.1"/>
    <property type="molecule type" value="Genomic_DNA"/>
</dbReference>
<protein>
    <submittedName>
        <fullName evidence="2">Aminodeoxychorismate synthase component I</fullName>
        <ecNumber evidence="2">2.6.1.85</ecNumber>
    </submittedName>
</protein>
<evidence type="ECO:0000259" key="1">
    <source>
        <dbReference type="Pfam" id="PF00425"/>
    </source>
</evidence>
<dbReference type="PRINTS" id="PR00095">
    <property type="entry name" value="ANTSNTHASEI"/>
</dbReference>
<dbReference type="GO" id="GO:0009396">
    <property type="term" value="P:folic acid-containing compound biosynthetic process"/>
    <property type="evidence" value="ECO:0007669"/>
    <property type="project" value="InterPro"/>
</dbReference>
<dbReference type="OrthoDB" id="9803598at2"/>
<evidence type="ECO:0000313" key="2">
    <source>
        <dbReference type="EMBL" id="TVX88037.1"/>
    </source>
</evidence>
<dbReference type="SUPFAM" id="SSF56322">
    <property type="entry name" value="ADC synthase"/>
    <property type="match status" value="1"/>
</dbReference>
<gene>
    <name evidence="2" type="primary">pabB</name>
    <name evidence="2" type="ORF">FPZ44_19150</name>
</gene>
<proteinExistence type="predicted"/>